<evidence type="ECO:0000259" key="1">
    <source>
        <dbReference type="PROSITE" id="PS50404"/>
    </source>
</evidence>
<dbReference type="SFLD" id="SFLDG01151">
    <property type="entry name" value="Main.2:_Nu-like"/>
    <property type="match status" value="1"/>
</dbReference>
<dbReference type="Pfam" id="PF13409">
    <property type="entry name" value="GST_N_2"/>
    <property type="match status" value="1"/>
</dbReference>
<reference evidence="4" key="1">
    <citation type="submission" date="2023-05" db="EMBL/GenBank/DDBJ databases">
        <title>Sedimentitalea sp. nov. JM2-8.</title>
        <authorList>
            <person name="Huang J."/>
        </authorList>
    </citation>
    <scope>NUCLEOTIDE SEQUENCE [LARGE SCALE GENOMIC DNA]</scope>
    <source>
        <strain evidence="4">KHS03</strain>
    </source>
</reference>
<dbReference type="SFLD" id="SFLDS00019">
    <property type="entry name" value="Glutathione_Transferase_(cytos"/>
    <property type="match status" value="1"/>
</dbReference>
<dbReference type="PANTHER" id="PTHR44051">
    <property type="entry name" value="GLUTATHIONE S-TRANSFERASE-RELATED"/>
    <property type="match status" value="1"/>
</dbReference>
<dbReference type="RefSeq" id="WP_316775214.1">
    <property type="nucleotide sequence ID" value="NZ_JASMWN010000005.1"/>
</dbReference>
<dbReference type="EMBL" id="JASMWN010000005">
    <property type="protein sequence ID" value="MDU9003945.1"/>
    <property type="molecule type" value="Genomic_DNA"/>
</dbReference>
<protein>
    <submittedName>
        <fullName evidence="3">Glutathione binding-like protein</fullName>
    </submittedName>
</protein>
<dbReference type="SUPFAM" id="SSF52833">
    <property type="entry name" value="Thioredoxin-like"/>
    <property type="match status" value="1"/>
</dbReference>
<evidence type="ECO:0000259" key="2">
    <source>
        <dbReference type="PROSITE" id="PS50405"/>
    </source>
</evidence>
<dbReference type="InterPro" id="IPR004046">
    <property type="entry name" value="GST_C"/>
</dbReference>
<sequence>MIDLYYAPTPNGWKAAIMLEECGIDYRPNLLRLSEGDQFAPDFLAISPNAKIPAILDHEPAPEWGAGPVPVFESGAILLYLAEKTGQFLPDASNLRTRKDMMEWLFWQVGNQGPMGGQLSHFCNYAPDDQKDYGFNRYLGEYDRNLGVLENRLTDRDWILDDYSIADMLIFPWAFIAKPLGASLESFPKVADWRARIKSRPAVQRAIDLNKSDQNRGRHRVDNNNVLFNQSAASLRPQSGDGDE</sequence>
<organism evidence="3 4">
    <name type="scientific">Sedimentitalea todarodis</name>
    <dbReference type="NCBI Taxonomy" id="1631240"/>
    <lineage>
        <taxon>Bacteria</taxon>
        <taxon>Pseudomonadati</taxon>
        <taxon>Pseudomonadota</taxon>
        <taxon>Alphaproteobacteria</taxon>
        <taxon>Rhodobacterales</taxon>
        <taxon>Paracoccaceae</taxon>
        <taxon>Sedimentitalea</taxon>
    </lineage>
</organism>
<dbReference type="Pfam" id="PF00043">
    <property type="entry name" value="GST_C"/>
    <property type="match status" value="1"/>
</dbReference>
<dbReference type="InterPro" id="IPR036282">
    <property type="entry name" value="Glutathione-S-Trfase_C_sf"/>
</dbReference>
<evidence type="ECO:0000313" key="3">
    <source>
        <dbReference type="EMBL" id="MDU9003945.1"/>
    </source>
</evidence>
<dbReference type="PANTHER" id="PTHR44051:SF19">
    <property type="entry name" value="DISULFIDE-BOND OXIDOREDUCTASE YFCG"/>
    <property type="match status" value="1"/>
</dbReference>
<dbReference type="PROSITE" id="PS50404">
    <property type="entry name" value="GST_NTER"/>
    <property type="match status" value="1"/>
</dbReference>
<keyword evidence="4" id="KW-1185">Reference proteome</keyword>
<dbReference type="SFLD" id="SFLDG00358">
    <property type="entry name" value="Main_(cytGST)"/>
    <property type="match status" value="1"/>
</dbReference>
<dbReference type="SUPFAM" id="SSF47616">
    <property type="entry name" value="GST C-terminal domain-like"/>
    <property type="match status" value="1"/>
</dbReference>
<dbReference type="Gene3D" id="3.40.30.10">
    <property type="entry name" value="Glutaredoxin"/>
    <property type="match status" value="1"/>
</dbReference>
<feature type="domain" description="GST N-terminal" evidence="1">
    <location>
        <begin position="1"/>
        <end position="89"/>
    </location>
</feature>
<feature type="domain" description="GST C-terminal" evidence="2">
    <location>
        <begin position="94"/>
        <end position="219"/>
    </location>
</feature>
<accession>A0ABU3VCP6</accession>
<evidence type="ECO:0000313" key="4">
    <source>
        <dbReference type="Proteomes" id="UP001255416"/>
    </source>
</evidence>
<gene>
    <name evidence="3" type="ORF">QO231_08770</name>
</gene>
<dbReference type="Proteomes" id="UP001255416">
    <property type="component" value="Unassembled WGS sequence"/>
</dbReference>
<dbReference type="InterPro" id="IPR010987">
    <property type="entry name" value="Glutathione-S-Trfase_C-like"/>
</dbReference>
<dbReference type="Gene3D" id="1.20.1050.10">
    <property type="match status" value="1"/>
</dbReference>
<proteinExistence type="predicted"/>
<name>A0ABU3VCP6_9RHOB</name>
<comment type="caution">
    <text evidence="3">The sequence shown here is derived from an EMBL/GenBank/DDBJ whole genome shotgun (WGS) entry which is preliminary data.</text>
</comment>
<dbReference type="InterPro" id="IPR004045">
    <property type="entry name" value="Glutathione_S-Trfase_N"/>
</dbReference>
<dbReference type="InterPro" id="IPR036249">
    <property type="entry name" value="Thioredoxin-like_sf"/>
</dbReference>
<dbReference type="InterPro" id="IPR040079">
    <property type="entry name" value="Glutathione_S-Trfase"/>
</dbReference>
<dbReference type="PROSITE" id="PS50405">
    <property type="entry name" value="GST_CTER"/>
    <property type="match status" value="1"/>
</dbReference>
<dbReference type="CDD" id="cd03048">
    <property type="entry name" value="GST_N_Ure2p_like"/>
    <property type="match status" value="1"/>
</dbReference>